<evidence type="ECO:0000313" key="3">
    <source>
        <dbReference type="Proteomes" id="UP000010797"/>
    </source>
</evidence>
<keyword evidence="3" id="KW-1185">Reference proteome</keyword>
<proteinExistence type="predicted"/>
<organism evidence="2 3">
    <name type="scientific">Desulfitobacterium dichloroeliminans (strain LMG P-21439 / DCA1)</name>
    <dbReference type="NCBI Taxonomy" id="871963"/>
    <lineage>
        <taxon>Bacteria</taxon>
        <taxon>Bacillati</taxon>
        <taxon>Bacillota</taxon>
        <taxon>Clostridia</taxon>
        <taxon>Eubacteriales</taxon>
        <taxon>Desulfitobacteriaceae</taxon>
        <taxon>Desulfitobacterium</taxon>
    </lineage>
</organism>
<evidence type="ECO:0000256" key="1">
    <source>
        <dbReference type="SAM" id="MobiDB-lite"/>
    </source>
</evidence>
<dbReference type="AlphaFoldDB" id="L0F769"/>
<dbReference type="Proteomes" id="UP000010797">
    <property type="component" value="Chromosome"/>
</dbReference>
<sequence>MHLFNKCCVPHPCHHGHHGHHAQHFNVQQTQGFARPPYPVQQSAQFANVQQAPVQQQTLFENLPTRRSKG</sequence>
<dbReference type="KEGG" id="ddl:Desdi_2248"/>
<evidence type="ECO:0000313" key="2">
    <source>
        <dbReference type="EMBL" id="AGA69679.1"/>
    </source>
</evidence>
<accession>L0F769</accession>
<protein>
    <submittedName>
        <fullName evidence="2">Uncharacterized protein</fullName>
    </submittedName>
</protein>
<name>L0F769_DESDL</name>
<gene>
    <name evidence="2" type="ordered locus">Desdi_2248</name>
</gene>
<reference evidence="3" key="1">
    <citation type="submission" date="2012-02" db="EMBL/GenBank/DDBJ databases">
        <title>Complete sequence of Desulfitobacterium dichloroeliminans LMG P-21439.</title>
        <authorList>
            <person name="Lucas S."/>
            <person name="Han J."/>
            <person name="Lapidus A."/>
            <person name="Cheng J.-F."/>
            <person name="Goodwin L."/>
            <person name="Pitluck S."/>
            <person name="Peters L."/>
            <person name="Ovchinnikova G."/>
            <person name="Teshima H."/>
            <person name="Detter J.C."/>
            <person name="Han C."/>
            <person name="Tapia R."/>
            <person name="Land M."/>
            <person name="Hauser L."/>
            <person name="Kyrpides N."/>
            <person name="Ivanova N."/>
            <person name="Pagani I."/>
            <person name="Kruse T."/>
            <person name="de Vos W.M."/>
            <person name="Boon N."/>
            <person name="Smidt H."/>
            <person name="Woyke T."/>
        </authorList>
    </citation>
    <scope>NUCLEOTIDE SEQUENCE [LARGE SCALE GENOMIC DNA]</scope>
    <source>
        <strain evidence="3">LMG P-21439 / DCA1</strain>
    </source>
</reference>
<dbReference type="HOGENOM" id="CLU_2751188_0_0_9"/>
<feature type="region of interest" description="Disordered" evidence="1">
    <location>
        <begin position="15"/>
        <end position="37"/>
    </location>
</feature>
<dbReference type="RefSeq" id="WP_015262655.1">
    <property type="nucleotide sequence ID" value="NC_019903.1"/>
</dbReference>
<dbReference type="EMBL" id="CP003344">
    <property type="protein sequence ID" value="AGA69679.1"/>
    <property type="molecule type" value="Genomic_DNA"/>
</dbReference>